<name>A0A6C0JNU3_9ZZZZ</name>
<dbReference type="AlphaFoldDB" id="A0A6C0JNU3"/>
<proteinExistence type="predicted"/>
<organism evidence="1">
    <name type="scientific">viral metagenome</name>
    <dbReference type="NCBI Taxonomy" id="1070528"/>
    <lineage>
        <taxon>unclassified sequences</taxon>
        <taxon>metagenomes</taxon>
        <taxon>organismal metagenomes</taxon>
    </lineage>
</organism>
<evidence type="ECO:0000313" key="1">
    <source>
        <dbReference type="EMBL" id="QHU05548.1"/>
    </source>
</evidence>
<sequence>MAKSYVEMLKSQKLNKTYYPDVSINKPTNVDQSNVGKKWTEEEENKLLEELNKNIDIETISKIHKRKIGGIESRQKEIAYKMYMKNVSIDKIILKTKLDYQSIKQIIDSKQSVNTRLRPRPRCHNFKHPVLLETDMIEIKNEIKDLKKSISELSDMMKAVYEFEKM</sequence>
<protein>
    <submittedName>
        <fullName evidence="1">Uncharacterized protein</fullName>
    </submittedName>
</protein>
<reference evidence="1" key="1">
    <citation type="journal article" date="2020" name="Nature">
        <title>Giant virus diversity and host interactions through global metagenomics.</title>
        <authorList>
            <person name="Schulz F."/>
            <person name="Roux S."/>
            <person name="Paez-Espino D."/>
            <person name="Jungbluth S."/>
            <person name="Walsh D.A."/>
            <person name="Denef V.J."/>
            <person name="McMahon K.D."/>
            <person name="Konstantinidis K.T."/>
            <person name="Eloe-Fadrosh E.A."/>
            <person name="Kyrpides N.C."/>
            <person name="Woyke T."/>
        </authorList>
    </citation>
    <scope>NUCLEOTIDE SEQUENCE</scope>
    <source>
        <strain evidence="1">GVMAG-M-3300027736-24</strain>
    </source>
</reference>
<dbReference type="EMBL" id="MN740417">
    <property type="protein sequence ID" value="QHU05548.1"/>
    <property type="molecule type" value="Genomic_DNA"/>
</dbReference>
<accession>A0A6C0JNU3</accession>